<keyword evidence="1" id="KW-0479">Metal-binding</keyword>
<protein>
    <recommendedName>
        <fullName evidence="4">RING-type domain-containing protein</fullName>
    </recommendedName>
</protein>
<dbReference type="AlphaFoldDB" id="A0A8H3F2F8"/>
<dbReference type="PANTHER" id="PTHR14305:SF0">
    <property type="entry name" value="E3 UBIQUITIN-PROTEIN LIGASE CCNB1IP1"/>
    <property type="match status" value="1"/>
</dbReference>
<gene>
    <name evidence="5" type="ORF">HETSPECPRED_003060</name>
</gene>
<keyword evidence="2" id="KW-0175">Coiled coil</keyword>
<sequence>MDFALRCNSLKCRKSLEERAVVTTCSHIFCLNCSETLRLTAPAGANRLCPACQTSLPNPDDVVATQLNPTEDYKTSVLSGLNPSVISECAGRGLAFWTYQSTQEIVYQEYLAKTLTDKYGNLSVQMDKIINEANTELDNLNQKLATMQVDQDKLKSENTNLISAFREKSRKHQQTQELYDRLKRKEMTAATQSAAYDTVDEVLGSVTNRHGPDHDANTPHFANFSRQQGQVDFSHVPAPFNGPEYGHGHRRDGSNGGNGKDGMMPPPPRGEAGYANPGFTLSQGIVTPSQHRTRLGPAQRIGNGTHVENYRNHNNGLPQSSQNQTPLHRQPFGSLNPNINRPNVAGYGMSAGVKVGRQQGSVQRPSNLGPPRSTTNHFTHPLAQSKERHQEGGVSYY</sequence>
<evidence type="ECO:0000256" key="3">
    <source>
        <dbReference type="SAM" id="MobiDB-lite"/>
    </source>
</evidence>
<dbReference type="Proteomes" id="UP000664521">
    <property type="component" value="Unassembled WGS sequence"/>
</dbReference>
<dbReference type="GO" id="GO:0061630">
    <property type="term" value="F:ubiquitin protein ligase activity"/>
    <property type="evidence" value="ECO:0007669"/>
    <property type="project" value="InterPro"/>
</dbReference>
<dbReference type="SMART" id="SM00184">
    <property type="entry name" value="RING"/>
    <property type="match status" value="1"/>
</dbReference>
<dbReference type="Pfam" id="PF14634">
    <property type="entry name" value="zf-RING_5"/>
    <property type="match status" value="1"/>
</dbReference>
<dbReference type="PANTHER" id="PTHR14305">
    <property type="entry name" value="E3 UBIQUITIN-PROTEIN LIGASE CCNB1IP1"/>
    <property type="match status" value="1"/>
</dbReference>
<feature type="compositionally biased region" description="Polar residues" evidence="3">
    <location>
        <begin position="358"/>
        <end position="378"/>
    </location>
</feature>
<keyword evidence="1" id="KW-0863">Zinc-finger</keyword>
<proteinExistence type="predicted"/>
<dbReference type="PROSITE" id="PS50089">
    <property type="entry name" value="ZF_RING_2"/>
    <property type="match status" value="1"/>
</dbReference>
<feature type="region of interest" description="Disordered" evidence="3">
    <location>
        <begin position="356"/>
        <end position="397"/>
    </location>
</feature>
<dbReference type="EMBL" id="CAJPDS010000019">
    <property type="protein sequence ID" value="CAF9916966.1"/>
    <property type="molecule type" value="Genomic_DNA"/>
</dbReference>
<feature type="region of interest" description="Disordered" evidence="3">
    <location>
        <begin position="233"/>
        <end position="331"/>
    </location>
</feature>
<dbReference type="GO" id="GO:0000795">
    <property type="term" value="C:synaptonemal complex"/>
    <property type="evidence" value="ECO:0007669"/>
    <property type="project" value="InterPro"/>
</dbReference>
<feature type="coiled-coil region" evidence="2">
    <location>
        <begin position="123"/>
        <end position="185"/>
    </location>
</feature>
<name>A0A8H3F2F8_9LECA</name>
<dbReference type="GO" id="GO:0008270">
    <property type="term" value="F:zinc ion binding"/>
    <property type="evidence" value="ECO:0007669"/>
    <property type="project" value="UniProtKB-KW"/>
</dbReference>
<dbReference type="InterPro" id="IPR042448">
    <property type="entry name" value="CCNB1IP1"/>
</dbReference>
<evidence type="ECO:0000313" key="5">
    <source>
        <dbReference type="EMBL" id="CAF9916966.1"/>
    </source>
</evidence>
<dbReference type="Gene3D" id="3.30.40.10">
    <property type="entry name" value="Zinc/RING finger domain, C3HC4 (zinc finger)"/>
    <property type="match status" value="1"/>
</dbReference>
<reference evidence="5" key="1">
    <citation type="submission" date="2021-03" db="EMBL/GenBank/DDBJ databases">
        <authorList>
            <person name="Tagirdzhanova G."/>
        </authorList>
    </citation>
    <scope>NUCLEOTIDE SEQUENCE</scope>
</reference>
<dbReference type="InterPro" id="IPR013083">
    <property type="entry name" value="Znf_RING/FYVE/PHD"/>
</dbReference>
<evidence type="ECO:0000259" key="4">
    <source>
        <dbReference type="PROSITE" id="PS50089"/>
    </source>
</evidence>
<organism evidence="5 6">
    <name type="scientific">Heterodermia speciosa</name>
    <dbReference type="NCBI Taxonomy" id="116794"/>
    <lineage>
        <taxon>Eukaryota</taxon>
        <taxon>Fungi</taxon>
        <taxon>Dikarya</taxon>
        <taxon>Ascomycota</taxon>
        <taxon>Pezizomycotina</taxon>
        <taxon>Lecanoromycetes</taxon>
        <taxon>OSLEUM clade</taxon>
        <taxon>Lecanoromycetidae</taxon>
        <taxon>Caliciales</taxon>
        <taxon>Physciaceae</taxon>
        <taxon>Heterodermia</taxon>
    </lineage>
</organism>
<evidence type="ECO:0000256" key="2">
    <source>
        <dbReference type="SAM" id="Coils"/>
    </source>
</evidence>
<feature type="compositionally biased region" description="Polar residues" evidence="3">
    <location>
        <begin position="312"/>
        <end position="331"/>
    </location>
</feature>
<feature type="domain" description="RING-type" evidence="4">
    <location>
        <begin position="12"/>
        <end position="53"/>
    </location>
</feature>
<evidence type="ECO:0000313" key="6">
    <source>
        <dbReference type="Proteomes" id="UP000664521"/>
    </source>
</evidence>
<keyword evidence="1" id="KW-0862">Zinc</keyword>
<dbReference type="SUPFAM" id="SSF57850">
    <property type="entry name" value="RING/U-box"/>
    <property type="match status" value="1"/>
</dbReference>
<dbReference type="OrthoDB" id="441210at2759"/>
<keyword evidence="6" id="KW-1185">Reference proteome</keyword>
<dbReference type="GO" id="GO:0007131">
    <property type="term" value="P:reciprocal meiotic recombination"/>
    <property type="evidence" value="ECO:0007669"/>
    <property type="project" value="InterPro"/>
</dbReference>
<evidence type="ECO:0000256" key="1">
    <source>
        <dbReference type="PROSITE-ProRule" id="PRU00175"/>
    </source>
</evidence>
<accession>A0A8H3F2F8</accession>
<comment type="caution">
    <text evidence="5">The sequence shown here is derived from an EMBL/GenBank/DDBJ whole genome shotgun (WGS) entry which is preliminary data.</text>
</comment>
<dbReference type="InterPro" id="IPR001841">
    <property type="entry name" value="Znf_RING"/>
</dbReference>
<feature type="compositionally biased region" description="Polar residues" evidence="3">
    <location>
        <begin position="279"/>
        <end position="290"/>
    </location>
</feature>